<evidence type="ECO:0000256" key="2">
    <source>
        <dbReference type="ARBA" id="ARBA00023054"/>
    </source>
</evidence>
<sequence length="501" mass="49650">MNRRTALALTAVAAALSLAACGGSGEDAPPQTVRVERASVSSGVDSSGSISALGATNLGFATAGQLTSVRVKVGDRVEPGEVLATIDDFQARQALKQAQAGLAGQEAQYDQAKASTSVGGAQNSVNAAASVVSATKRQVDATLKADDQAIAAAKAAVPQAEAGVTQATAQLTAAQTGCQPGGYVTVQNAAACQSIPAAQYAVQSAQQGLQQARQAVGQAQQKRDVDAAAGNLQVTSARQGQVSAQNGLDSASATRPGSLDAAAAAVDNARTQVEIARRNVANTTLRAPAAGTVSALNGAEGEYLSPSTGTSALAPGSDATIPGAAQAAGAAGAGAAGAAASPTRPGGTQFLVLQNVAEFQVVAPFQEVDAAKIAPAQQTVVSLDAIPERTFAGTVLSVAPSGTAIGGSIEYYVTMALTDTDPRVRDGQSARATVVTARSDKLSVPNSALRREGSRTVATVLTPDGRQTPTPVTTGLAGADRTEILGGLSEGQQVVIGGGSS</sequence>
<dbReference type="InterPro" id="IPR050465">
    <property type="entry name" value="UPF0194_transport"/>
</dbReference>
<evidence type="ECO:0000256" key="4">
    <source>
        <dbReference type="SAM" id="SignalP"/>
    </source>
</evidence>
<proteinExistence type="predicted"/>
<name>A0ABT7MC08_9PSEU</name>
<dbReference type="Gene3D" id="2.40.50.100">
    <property type="match status" value="2"/>
</dbReference>
<feature type="coiled-coil region" evidence="3">
    <location>
        <begin position="259"/>
        <end position="286"/>
    </location>
</feature>
<dbReference type="RefSeq" id="WP_286054726.1">
    <property type="nucleotide sequence ID" value="NZ_JASVWF010000004.1"/>
</dbReference>
<protein>
    <submittedName>
        <fullName evidence="5">Biotin/lipoyl-binding protein</fullName>
    </submittedName>
</protein>
<dbReference type="Gene3D" id="1.10.287.470">
    <property type="entry name" value="Helix hairpin bin"/>
    <property type="match status" value="2"/>
</dbReference>
<keyword evidence="6" id="KW-1185">Reference proteome</keyword>
<comment type="caution">
    <text evidence="5">The sequence shown here is derived from an EMBL/GenBank/DDBJ whole genome shotgun (WGS) entry which is preliminary data.</text>
</comment>
<dbReference type="Proteomes" id="UP001231924">
    <property type="component" value="Unassembled WGS sequence"/>
</dbReference>
<organism evidence="5 6">
    <name type="scientific">Actinomycetospora termitidis</name>
    <dbReference type="NCBI Taxonomy" id="3053470"/>
    <lineage>
        <taxon>Bacteria</taxon>
        <taxon>Bacillati</taxon>
        <taxon>Actinomycetota</taxon>
        <taxon>Actinomycetes</taxon>
        <taxon>Pseudonocardiales</taxon>
        <taxon>Pseudonocardiaceae</taxon>
        <taxon>Actinomycetospora</taxon>
    </lineage>
</organism>
<dbReference type="Gene3D" id="2.40.30.170">
    <property type="match status" value="1"/>
</dbReference>
<dbReference type="PANTHER" id="PTHR32347">
    <property type="entry name" value="EFFLUX SYSTEM COMPONENT YKNX-RELATED"/>
    <property type="match status" value="1"/>
</dbReference>
<comment type="subcellular location">
    <subcellularLocation>
        <location evidence="1">Cell envelope</location>
    </subcellularLocation>
</comment>
<keyword evidence="2 3" id="KW-0175">Coiled coil</keyword>
<keyword evidence="4" id="KW-0732">Signal</keyword>
<feature type="signal peptide" evidence="4">
    <location>
        <begin position="1"/>
        <end position="22"/>
    </location>
</feature>
<accession>A0ABT7MC08</accession>
<gene>
    <name evidence="5" type="ORF">QRT03_19725</name>
</gene>
<dbReference type="EMBL" id="JASVWF010000004">
    <property type="protein sequence ID" value="MDL5158205.1"/>
    <property type="molecule type" value="Genomic_DNA"/>
</dbReference>
<dbReference type="PANTHER" id="PTHR32347:SF23">
    <property type="entry name" value="BLL5650 PROTEIN"/>
    <property type="match status" value="1"/>
</dbReference>
<dbReference type="PROSITE" id="PS51257">
    <property type="entry name" value="PROKAR_LIPOPROTEIN"/>
    <property type="match status" value="1"/>
</dbReference>
<dbReference type="Gene3D" id="2.40.420.20">
    <property type="match status" value="1"/>
</dbReference>
<evidence type="ECO:0000256" key="1">
    <source>
        <dbReference type="ARBA" id="ARBA00004196"/>
    </source>
</evidence>
<reference evidence="5 6" key="1">
    <citation type="submission" date="2023-06" db="EMBL/GenBank/DDBJ databases">
        <title>Actinomycetospora Odt1-22.</title>
        <authorList>
            <person name="Supong K."/>
        </authorList>
    </citation>
    <scope>NUCLEOTIDE SEQUENCE [LARGE SCALE GENOMIC DNA]</scope>
    <source>
        <strain evidence="5 6">Odt1-22</strain>
    </source>
</reference>
<evidence type="ECO:0000256" key="3">
    <source>
        <dbReference type="SAM" id="Coils"/>
    </source>
</evidence>
<evidence type="ECO:0000313" key="5">
    <source>
        <dbReference type="EMBL" id="MDL5158205.1"/>
    </source>
</evidence>
<evidence type="ECO:0000313" key="6">
    <source>
        <dbReference type="Proteomes" id="UP001231924"/>
    </source>
</evidence>
<feature type="chain" id="PRO_5045605059" evidence="4">
    <location>
        <begin position="23"/>
        <end position="501"/>
    </location>
</feature>